<evidence type="ECO:0000313" key="3">
    <source>
        <dbReference type="Proteomes" id="UP001064489"/>
    </source>
</evidence>
<accession>A0AAD5P2N8</accession>
<proteinExistence type="predicted"/>
<feature type="compositionally biased region" description="Polar residues" evidence="1">
    <location>
        <begin position="71"/>
        <end position="86"/>
    </location>
</feature>
<reference evidence="2" key="2">
    <citation type="submission" date="2023-02" db="EMBL/GenBank/DDBJ databases">
        <authorList>
            <person name="Swenson N.G."/>
            <person name="Wegrzyn J.L."/>
            <person name="Mcevoy S.L."/>
        </authorList>
    </citation>
    <scope>NUCLEOTIDE SEQUENCE</scope>
    <source>
        <strain evidence="2">91603</strain>
        <tissue evidence="2">Leaf</tissue>
    </source>
</reference>
<dbReference type="EMBL" id="JAJSOW010000003">
    <property type="protein sequence ID" value="KAI9196048.1"/>
    <property type="molecule type" value="Genomic_DNA"/>
</dbReference>
<gene>
    <name evidence="2" type="ORF">LWI28_020562</name>
</gene>
<name>A0AAD5P2N8_ACENE</name>
<keyword evidence="3" id="KW-1185">Reference proteome</keyword>
<reference evidence="2" key="1">
    <citation type="journal article" date="2022" name="Plant J.">
        <title>Strategies of tolerance reflected in two North American maple genomes.</title>
        <authorList>
            <person name="McEvoy S.L."/>
            <person name="Sezen U.U."/>
            <person name="Trouern-Trend A."/>
            <person name="McMahon S.M."/>
            <person name="Schaberg P.G."/>
            <person name="Yang J."/>
            <person name="Wegrzyn J.L."/>
            <person name="Swenson N.G."/>
        </authorList>
    </citation>
    <scope>NUCLEOTIDE SEQUENCE</scope>
    <source>
        <strain evidence="2">91603</strain>
    </source>
</reference>
<protein>
    <submittedName>
        <fullName evidence="2">Uncharacterized protein</fullName>
    </submittedName>
</protein>
<feature type="compositionally biased region" description="Low complexity" evidence="1">
    <location>
        <begin position="102"/>
        <end position="112"/>
    </location>
</feature>
<dbReference type="AlphaFoldDB" id="A0AAD5P2N8"/>
<sequence length="242" mass="26996">MEAWKVRRSDPSMGSAQLHNCMHNPENVAYLCLLRLASSPEKEKEKDHRSNSNILLLERRSVTAEVDRSLNNDNSSRPKNNHSCQNFHKKGNKKGDWQDQITSDSSSSSTESDSSRGDFFKANCLKGECSTKVNNIEPLASGHVKRVVQQKEKETGVSGEAEMICSNIVVDLTRAQADMVQTSLGEQGETQSDDKEEASLKEDFIAVGVKTPVKTTKQRKGEMKVVAIKSHIMRMRNSKEAE</sequence>
<organism evidence="2 3">
    <name type="scientific">Acer negundo</name>
    <name type="common">Box elder</name>
    <dbReference type="NCBI Taxonomy" id="4023"/>
    <lineage>
        <taxon>Eukaryota</taxon>
        <taxon>Viridiplantae</taxon>
        <taxon>Streptophyta</taxon>
        <taxon>Embryophyta</taxon>
        <taxon>Tracheophyta</taxon>
        <taxon>Spermatophyta</taxon>
        <taxon>Magnoliopsida</taxon>
        <taxon>eudicotyledons</taxon>
        <taxon>Gunneridae</taxon>
        <taxon>Pentapetalae</taxon>
        <taxon>rosids</taxon>
        <taxon>malvids</taxon>
        <taxon>Sapindales</taxon>
        <taxon>Sapindaceae</taxon>
        <taxon>Hippocastanoideae</taxon>
        <taxon>Acereae</taxon>
        <taxon>Acer</taxon>
    </lineage>
</organism>
<dbReference type="Proteomes" id="UP001064489">
    <property type="component" value="Chromosome 1"/>
</dbReference>
<feature type="region of interest" description="Disordered" evidence="1">
    <location>
        <begin position="69"/>
        <end position="116"/>
    </location>
</feature>
<comment type="caution">
    <text evidence="2">The sequence shown here is derived from an EMBL/GenBank/DDBJ whole genome shotgun (WGS) entry which is preliminary data.</text>
</comment>
<evidence type="ECO:0000256" key="1">
    <source>
        <dbReference type="SAM" id="MobiDB-lite"/>
    </source>
</evidence>
<evidence type="ECO:0000313" key="2">
    <source>
        <dbReference type="EMBL" id="KAI9196048.1"/>
    </source>
</evidence>